<dbReference type="InterPro" id="IPR001128">
    <property type="entry name" value="Cyt_P450"/>
</dbReference>
<dbReference type="EMBL" id="JAGINW010000001">
    <property type="protein sequence ID" value="MBP2330230.1"/>
    <property type="molecule type" value="Genomic_DNA"/>
</dbReference>
<dbReference type="RefSeq" id="WP_307855673.1">
    <property type="nucleotide sequence ID" value="NZ_JAGINW010000001.1"/>
</dbReference>
<proteinExistence type="inferred from homology"/>
<reference evidence="2 3" key="1">
    <citation type="submission" date="2021-03" db="EMBL/GenBank/DDBJ databases">
        <title>Sequencing the genomes of 1000 actinobacteria strains.</title>
        <authorList>
            <person name="Klenk H.-P."/>
        </authorList>
    </citation>
    <scope>NUCLEOTIDE SEQUENCE [LARGE SCALE GENOMIC DNA]</scope>
    <source>
        <strain evidence="2 3">DSM 46670</strain>
    </source>
</reference>
<sequence>MLITIIAALVVLLVSLPFWLPDLVVKLRVRIFARVNGDEGVQVEVSQFRSLYEHPAADGRSRGAVLSDLFWYWLAPGPQVHQEHLEPGERYTEVARTTRRILAGAHAKAGTVVSGCTDHVLSGLTRKVNTVRLRDLMMPIWAEFYYEMVFAEPCPRDARDLIVGNANDVVTALKCCGLRHMAKRERLTSYLIGRIEAGEVPHRLPEGFSVREQAWYLQGTFFNTAVVQSSEAMAHLLMAIAQHPDVQRGLIIGTADLDNVMDETLRLYPLFGIAHRITSADIAVESHTIPAGSVLLFNYPDFHQSGFQEPGRFRPERWKALPVKQANHVPYGITANRACPARGLMPVTMRVVAMRTLGRFELRTSAAHTRSIPNRGPCLLSDRRSSAKRALGARLAFMRLRDRWEDVSRSLTQLVLGSYMVWDARRHQLCRRYFDGQPAVE</sequence>
<keyword evidence="3" id="KW-1185">Reference proteome</keyword>
<dbReference type="Gene3D" id="1.10.630.10">
    <property type="entry name" value="Cytochrome P450"/>
    <property type="match status" value="1"/>
</dbReference>
<dbReference type="InterPro" id="IPR036396">
    <property type="entry name" value="Cyt_P450_sf"/>
</dbReference>
<evidence type="ECO:0000313" key="2">
    <source>
        <dbReference type="EMBL" id="MBP2330230.1"/>
    </source>
</evidence>
<comment type="similarity">
    <text evidence="1">Belongs to the cytochrome P450 family.</text>
</comment>
<comment type="caution">
    <text evidence="2">The sequence shown here is derived from an EMBL/GenBank/DDBJ whole genome shotgun (WGS) entry which is preliminary data.</text>
</comment>
<dbReference type="Pfam" id="PF00067">
    <property type="entry name" value="p450"/>
    <property type="match status" value="1"/>
</dbReference>
<name>A0ABS4U200_9PSEU</name>
<organism evidence="2 3">
    <name type="scientific">Kibdelosporangium banguiense</name>
    <dbReference type="NCBI Taxonomy" id="1365924"/>
    <lineage>
        <taxon>Bacteria</taxon>
        <taxon>Bacillati</taxon>
        <taxon>Actinomycetota</taxon>
        <taxon>Actinomycetes</taxon>
        <taxon>Pseudonocardiales</taxon>
        <taxon>Pseudonocardiaceae</taxon>
        <taxon>Kibdelosporangium</taxon>
    </lineage>
</organism>
<evidence type="ECO:0000256" key="1">
    <source>
        <dbReference type="ARBA" id="ARBA00010617"/>
    </source>
</evidence>
<dbReference type="InterPro" id="IPR050121">
    <property type="entry name" value="Cytochrome_P450_monoxygenase"/>
</dbReference>
<accession>A0ABS4U200</accession>
<evidence type="ECO:0000313" key="3">
    <source>
        <dbReference type="Proteomes" id="UP001519332"/>
    </source>
</evidence>
<dbReference type="PANTHER" id="PTHR24305">
    <property type="entry name" value="CYTOCHROME P450"/>
    <property type="match status" value="1"/>
</dbReference>
<dbReference type="PANTHER" id="PTHR24305:SF166">
    <property type="entry name" value="CYTOCHROME P450 12A4, MITOCHONDRIAL-RELATED"/>
    <property type="match status" value="1"/>
</dbReference>
<gene>
    <name evidence="2" type="ORF">JOF56_010615</name>
</gene>
<evidence type="ECO:0008006" key="4">
    <source>
        <dbReference type="Google" id="ProtNLM"/>
    </source>
</evidence>
<dbReference type="SUPFAM" id="SSF48264">
    <property type="entry name" value="Cytochrome P450"/>
    <property type="match status" value="1"/>
</dbReference>
<dbReference type="Proteomes" id="UP001519332">
    <property type="component" value="Unassembled WGS sequence"/>
</dbReference>
<protein>
    <recommendedName>
        <fullName evidence="4">Cytochrome P450</fullName>
    </recommendedName>
</protein>